<name>A0A164QYS8_9CRUS</name>
<feature type="region of interest" description="Disordered" evidence="1">
    <location>
        <begin position="33"/>
        <end position="53"/>
    </location>
</feature>
<evidence type="ECO:0000313" key="2">
    <source>
        <dbReference type="EMBL" id="KZS08187.1"/>
    </source>
</evidence>
<gene>
    <name evidence="2" type="ORF">APZ42_027913</name>
</gene>
<dbReference type="Proteomes" id="UP000076858">
    <property type="component" value="Unassembled WGS sequence"/>
</dbReference>
<protein>
    <submittedName>
        <fullName evidence="2">Uncharacterized protein</fullName>
    </submittedName>
</protein>
<evidence type="ECO:0000256" key="1">
    <source>
        <dbReference type="SAM" id="MobiDB-lite"/>
    </source>
</evidence>
<comment type="caution">
    <text evidence="2">The sequence shown here is derived from an EMBL/GenBank/DDBJ whole genome shotgun (WGS) entry which is preliminary data.</text>
</comment>
<dbReference type="AlphaFoldDB" id="A0A164QYS8"/>
<dbReference type="EMBL" id="LRGB01002299">
    <property type="protein sequence ID" value="KZS08187.1"/>
    <property type="molecule type" value="Genomic_DNA"/>
</dbReference>
<organism evidence="2 3">
    <name type="scientific">Daphnia magna</name>
    <dbReference type="NCBI Taxonomy" id="35525"/>
    <lineage>
        <taxon>Eukaryota</taxon>
        <taxon>Metazoa</taxon>
        <taxon>Ecdysozoa</taxon>
        <taxon>Arthropoda</taxon>
        <taxon>Crustacea</taxon>
        <taxon>Branchiopoda</taxon>
        <taxon>Diplostraca</taxon>
        <taxon>Cladocera</taxon>
        <taxon>Anomopoda</taxon>
        <taxon>Daphniidae</taxon>
        <taxon>Daphnia</taxon>
    </lineage>
</organism>
<accession>A0A164QYS8</accession>
<proteinExistence type="predicted"/>
<evidence type="ECO:0000313" key="3">
    <source>
        <dbReference type="Proteomes" id="UP000076858"/>
    </source>
</evidence>
<sequence length="53" mass="6238">MQFQRGKGRIQLACESLLLPSFSLLKKNVRNNWRKNKTKQTGNRNDCLTRDCK</sequence>
<reference evidence="2 3" key="1">
    <citation type="submission" date="2016-03" db="EMBL/GenBank/DDBJ databases">
        <title>EvidentialGene: Evidence-directed Construction of Genes on Genomes.</title>
        <authorList>
            <person name="Gilbert D.G."/>
            <person name="Choi J.-H."/>
            <person name="Mockaitis K."/>
            <person name="Colbourne J."/>
            <person name="Pfrender M."/>
        </authorList>
    </citation>
    <scope>NUCLEOTIDE SEQUENCE [LARGE SCALE GENOMIC DNA]</scope>
    <source>
        <strain evidence="2 3">Xinb3</strain>
        <tissue evidence="2">Complete organism</tissue>
    </source>
</reference>
<keyword evidence="3" id="KW-1185">Reference proteome</keyword>